<gene>
    <name evidence="2" type="ORF">EGYM00163_LOCUS51679</name>
</gene>
<protein>
    <submittedName>
        <fullName evidence="2">Uncharacterized protein</fullName>
    </submittedName>
</protein>
<accession>A0A7S4GMP7</accession>
<name>A0A7S4GMP7_9EUGL</name>
<organism evidence="2">
    <name type="scientific">Eutreptiella gymnastica</name>
    <dbReference type="NCBI Taxonomy" id="73025"/>
    <lineage>
        <taxon>Eukaryota</taxon>
        <taxon>Discoba</taxon>
        <taxon>Euglenozoa</taxon>
        <taxon>Euglenida</taxon>
        <taxon>Spirocuta</taxon>
        <taxon>Euglenophyceae</taxon>
        <taxon>Eutreptiales</taxon>
        <taxon>Eutreptiaceae</taxon>
        <taxon>Eutreptiella</taxon>
    </lineage>
</organism>
<reference evidence="2" key="1">
    <citation type="submission" date="2021-01" db="EMBL/GenBank/DDBJ databases">
        <authorList>
            <person name="Corre E."/>
            <person name="Pelletier E."/>
            <person name="Niang G."/>
            <person name="Scheremetjew M."/>
            <person name="Finn R."/>
            <person name="Kale V."/>
            <person name="Holt S."/>
            <person name="Cochrane G."/>
            <person name="Meng A."/>
            <person name="Brown T."/>
            <person name="Cohen L."/>
        </authorList>
    </citation>
    <scope>NUCLEOTIDE SEQUENCE</scope>
    <source>
        <strain evidence="2">CCMP1594</strain>
    </source>
</reference>
<feature type="compositionally biased region" description="Polar residues" evidence="1">
    <location>
        <begin position="78"/>
        <end position="87"/>
    </location>
</feature>
<evidence type="ECO:0000313" key="2">
    <source>
        <dbReference type="EMBL" id="CAE0841395.1"/>
    </source>
</evidence>
<proteinExistence type="predicted"/>
<dbReference type="EMBL" id="HBJA01150366">
    <property type="protein sequence ID" value="CAE0841395.1"/>
    <property type="molecule type" value="Transcribed_RNA"/>
</dbReference>
<dbReference type="AlphaFoldDB" id="A0A7S4GMP7"/>
<feature type="region of interest" description="Disordered" evidence="1">
    <location>
        <begin position="64"/>
        <end position="104"/>
    </location>
</feature>
<evidence type="ECO:0000256" key="1">
    <source>
        <dbReference type="SAM" id="MobiDB-lite"/>
    </source>
</evidence>
<sequence length="104" mass="10913">MITQMMLLWGAWAPARRRGLFPPARPARELSLVGIAGAAATGAEEAGADLPLLSVRATSLGLDLPLGKKQPHPANSVVGPSTLSKRTISGDHDPEAGMHWRGAR</sequence>
<feature type="compositionally biased region" description="Basic and acidic residues" evidence="1">
    <location>
        <begin position="88"/>
        <end position="98"/>
    </location>
</feature>